<evidence type="ECO:0000256" key="1">
    <source>
        <dbReference type="ARBA" id="ARBA00001946"/>
    </source>
</evidence>
<dbReference type="GO" id="GO:0016787">
    <property type="term" value="F:hydrolase activity"/>
    <property type="evidence" value="ECO:0007669"/>
    <property type="project" value="UniProtKB-KW"/>
</dbReference>
<dbReference type="GO" id="GO:0000287">
    <property type="term" value="F:magnesium ion binding"/>
    <property type="evidence" value="ECO:0007669"/>
    <property type="project" value="UniProtKB-UniRule"/>
</dbReference>
<dbReference type="GO" id="GO:0004540">
    <property type="term" value="F:RNA nuclease activity"/>
    <property type="evidence" value="ECO:0007669"/>
    <property type="project" value="InterPro"/>
</dbReference>
<evidence type="ECO:0000313" key="10">
    <source>
        <dbReference type="EMBL" id="BBF94240.1"/>
    </source>
</evidence>
<dbReference type="HAMAP" id="MF_00265">
    <property type="entry name" value="VapC_Nob1"/>
    <property type="match status" value="1"/>
</dbReference>
<dbReference type="GO" id="GO:0090729">
    <property type="term" value="F:toxin activity"/>
    <property type="evidence" value="ECO:0007669"/>
    <property type="project" value="UniProtKB-KW"/>
</dbReference>
<evidence type="ECO:0000256" key="5">
    <source>
        <dbReference type="ARBA" id="ARBA00022801"/>
    </source>
</evidence>
<evidence type="ECO:0000256" key="2">
    <source>
        <dbReference type="ARBA" id="ARBA00022649"/>
    </source>
</evidence>
<comment type="similarity">
    <text evidence="7 8">Belongs to the PINc/VapC protein family.</text>
</comment>
<comment type="cofactor">
    <cofactor evidence="1 8">
        <name>Mg(2+)</name>
        <dbReference type="ChEBI" id="CHEBI:18420"/>
    </cofactor>
</comment>
<dbReference type="Proteomes" id="UP000266934">
    <property type="component" value="Chromosome"/>
</dbReference>
<feature type="binding site" evidence="8">
    <location>
        <position position="5"/>
    </location>
    <ligand>
        <name>Mg(2+)</name>
        <dbReference type="ChEBI" id="CHEBI:18420"/>
    </ligand>
</feature>
<dbReference type="Gene3D" id="3.40.50.1010">
    <property type="entry name" value="5'-nuclease"/>
    <property type="match status" value="1"/>
</dbReference>
<keyword evidence="3 8" id="KW-0540">Nuclease</keyword>
<evidence type="ECO:0000313" key="11">
    <source>
        <dbReference type="Proteomes" id="UP000266934"/>
    </source>
</evidence>
<evidence type="ECO:0000259" key="9">
    <source>
        <dbReference type="Pfam" id="PF01850"/>
    </source>
</evidence>
<keyword evidence="11" id="KW-1185">Reference proteome</keyword>
<feature type="binding site" evidence="8">
    <location>
        <position position="104"/>
    </location>
    <ligand>
        <name>Mg(2+)</name>
        <dbReference type="ChEBI" id="CHEBI:18420"/>
    </ligand>
</feature>
<dbReference type="EMBL" id="AP018907">
    <property type="protein sequence ID" value="BBF94240.1"/>
    <property type="molecule type" value="Genomic_DNA"/>
</dbReference>
<dbReference type="PANTHER" id="PTHR33653">
    <property type="entry name" value="RIBONUCLEASE VAPC2"/>
    <property type="match status" value="1"/>
</dbReference>
<organism evidence="10 11">
    <name type="scientific">Blastochloris tepida</name>
    <dbReference type="NCBI Taxonomy" id="2233851"/>
    <lineage>
        <taxon>Bacteria</taxon>
        <taxon>Pseudomonadati</taxon>
        <taxon>Pseudomonadota</taxon>
        <taxon>Alphaproteobacteria</taxon>
        <taxon>Hyphomicrobiales</taxon>
        <taxon>Blastochloridaceae</taxon>
        <taxon>Blastochloris</taxon>
    </lineage>
</organism>
<dbReference type="RefSeq" id="WP_126401370.1">
    <property type="nucleotide sequence ID" value="NZ_AP018907.1"/>
</dbReference>
<dbReference type="Pfam" id="PF01850">
    <property type="entry name" value="PIN"/>
    <property type="match status" value="1"/>
</dbReference>
<keyword evidence="5 8" id="KW-0378">Hydrolase</keyword>
<protein>
    <recommendedName>
        <fullName evidence="8">Ribonuclease VapC</fullName>
        <shortName evidence="8">RNase VapC</shortName>
        <ecNumber evidence="8">3.1.-.-</ecNumber>
    </recommendedName>
    <alternativeName>
        <fullName evidence="8">Toxin VapC</fullName>
    </alternativeName>
</protein>
<evidence type="ECO:0000256" key="8">
    <source>
        <dbReference type="HAMAP-Rule" id="MF_00265"/>
    </source>
</evidence>
<keyword evidence="4 8" id="KW-0479">Metal-binding</keyword>
<reference evidence="10 11" key="1">
    <citation type="submission" date="2018-08" db="EMBL/GenBank/DDBJ databases">
        <title>Complete genome sequencing of Blastochloris tepida GI.</title>
        <authorList>
            <person name="Tsukatani Y."/>
            <person name="Mori H."/>
        </authorList>
    </citation>
    <scope>NUCLEOTIDE SEQUENCE [LARGE SCALE GENOMIC DNA]</scope>
    <source>
        <strain evidence="10 11">GI</strain>
    </source>
</reference>
<dbReference type="KEGG" id="blag:BLTE_29250"/>
<sequence>MFVLDTNVVSELMRPAPEPRVFEWVDAISRNDLFIAVFTQCEILLGIAKMPHGARRDVLAARAGIMFSDRFHGRILAFDSLAAVHYVDIFTSRGKLGRPIALFDAGIAAIARANGMAMVTRNVKDFHGVGLDIIDPWSA</sequence>
<name>A0A348G3V7_9HYPH</name>
<dbReference type="InterPro" id="IPR029060">
    <property type="entry name" value="PIN-like_dom_sf"/>
</dbReference>
<evidence type="ECO:0000256" key="6">
    <source>
        <dbReference type="ARBA" id="ARBA00022842"/>
    </source>
</evidence>
<dbReference type="CDD" id="cd18731">
    <property type="entry name" value="PIN_NgFitB-like"/>
    <property type="match status" value="1"/>
</dbReference>
<dbReference type="PANTHER" id="PTHR33653:SF1">
    <property type="entry name" value="RIBONUCLEASE VAPC2"/>
    <property type="match status" value="1"/>
</dbReference>
<dbReference type="SUPFAM" id="SSF88723">
    <property type="entry name" value="PIN domain-like"/>
    <property type="match status" value="1"/>
</dbReference>
<dbReference type="EC" id="3.1.-.-" evidence="8"/>
<dbReference type="InterPro" id="IPR022907">
    <property type="entry name" value="VapC_family"/>
</dbReference>
<keyword evidence="2 8" id="KW-1277">Toxin-antitoxin system</keyword>
<dbReference type="InterPro" id="IPR050556">
    <property type="entry name" value="Type_II_TA_system_RNase"/>
</dbReference>
<feature type="domain" description="PIN" evidence="9">
    <location>
        <begin position="3"/>
        <end position="122"/>
    </location>
</feature>
<evidence type="ECO:0000256" key="3">
    <source>
        <dbReference type="ARBA" id="ARBA00022722"/>
    </source>
</evidence>
<dbReference type="InterPro" id="IPR002716">
    <property type="entry name" value="PIN_dom"/>
</dbReference>
<dbReference type="AlphaFoldDB" id="A0A348G3V7"/>
<evidence type="ECO:0000256" key="7">
    <source>
        <dbReference type="ARBA" id="ARBA00038093"/>
    </source>
</evidence>
<accession>A0A348G3V7</accession>
<proteinExistence type="inferred from homology"/>
<keyword evidence="6 8" id="KW-0460">Magnesium</keyword>
<evidence type="ECO:0000256" key="4">
    <source>
        <dbReference type="ARBA" id="ARBA00022723"/>
    </source>
</evidence>
<gene>
    <name evidence="10" type="primary">vapC_2</name>
    <name evidence="8" type="synonym">vapC</name>
    <name evidence="10" type="ORF">BLTE_29250</name>
</gene>
<keyword evidence="8" id="KW-0800">Toxin</keyword>
<comment type="function">
    <text evidence="8">Toxic component of a toxin-antitoxin (TA) system. An RNase.</text>
</comment>
<dbReference type="OrthoDB" id="7188375at2"/>